<evidence type="ECO:0000313" key="4">
    <source>
        <dbReference type="Proteomes" id="UP000799770"/>
    </source>
</evidence>
<feature type="region of interest" description="Disordered" evidence="1">
    <location>
        <begin position="164"/>
        <end position="194"/>
    </location>
</feature>
<feature type="transmembrane region" description="Helical" evidence="2">
    <location>
        <begin position="202"/>
        <end position="225"/>
    </location>
</feature>
<accession>A0A6A5Z947</accession>
<keyword evidence="2" id="KW-0472">Membrane</keyword>
<keyword evidence="2" id="KW-1133">Transmembrane helix</keyword>
<dbReference type="EMBL" id="ML977322">
    <property type="protein sequence ID" value="KAF2115736.1"/>
    <property type="molecule type" value="Genomic_DNA"/>
</dbReference>
<dbReference type="AlphaFoldDB" id="A0A6A5Z947"/>
<dbReference type="Proteomes" id="UP000799770">
    <property type="component" value="Unassembled WGS sequence"/>
</dbReference>
<evidence type="ECO:0000313" key="3">
    <source>
        <dbReference type="EMBL" id="KAF2115736.1"/>
    </source>
</evidence>
<gene>
    <name evidence="3" type="ORF">BDV96DRAFT_599306</name>
</gene>
<reference evidence="3" key="1">
    <citation type="journal article" date="2020" name="Stud. Mycol.">
        <title>101 Dothideomycetes genomes: a test case for predicting lifestyles and emergence of pathogens.</title>
        <authorList>
            <person name="Haridas S."/>
            <person name="Albert R."/>
            <person name="Binder M."/>
            <person name="Bloem J."/>
            <person name="Labutti K."/>
            <person name="Salamov A."/>
            <person name="Andreopoulos B."/>
            <person name="Baker S."/>
            <person name="Barry K."/>
            <person name="Bills G."/>
            <person name="Bluhm B."/>
            <person name="Cannon C."/>
            <person name="Castanera R."/>
            <person name="Culley D."/>
            <person name="Daum C."/>
            <person name="Ezra D."/>
            <person name="Gonzalez J."/>
            <person name="Henrissat B."/>
            <person name="Kuo A."/>
            <person name="Liang C."/>
            <person name="Lipzen A."/>
            <person name="Lutzoni F."/>
            <person name="Magnuson J."/>
            <person name="Mondo S."/>
            <person name="Nolan M."/>
            <person name="Ohm R."/>
            <person name="Pangilinan J."/>
            <person name="Park H.-J."/>
            <person name="Ramirez L."/>
            <person name="Alfaro M."/>
            <person name="Sun H."/>
            <person name="Tritt A."/>
            <person name="Yoshinaga Y."/>
            <person name="Zwiers L.-H."/>
            <person name="Turgeon B."/>
            <person name="Goodwin S."/>
            <person name="Spatafora J."/>
            <person name="Crous P."/>
            <person name="Grigoriev I."/>
        </authorList>
    </citation>
    <scope>NUCLEOTIDE SEQUENCE</scope>
    <source>
        <strain evidence="3">CBS 627.86</strain>
    </source>
</reference>
<feature type="region of interest" description="Disordered" evidence="1">
    <location>
        <begin position="232"/>
        <end position="277"/>
    </location>
</feature>
<keyword evidence="2" id="KW-0812">Transmembrane</keyword>
<dbReference type="OrthoDB" id="5215637at2759"/>
<evidence type="ECO:0000256" key="1">
    <source>
        <dbReference type="SAM" id="MobiDB-lite"/>
    </source>
</evidence>
<keyword evidence="4" id="KW-1185">Reference proteome</keyword>
<sequence>MSTDCFLPNGTKYDDGNHLPCNTTAVENGEYSACCSLTDLCLTNGMCRNQGDDNKGYNYYWRSGCTDHTFKDPACPPYCISNEDDRGINHLVLNCLASDNAKWACAPPEIQTAPLTGSILTDGCDEQSYAFSALPPLIYTTVTLAAVPHITTTATASSFSSVSRGSAATDTTATPAITTSPSSPSTSLQPASSSGLSSGTRVGLGVGISLGAVLLTLIGVIIILLRRRKTVRSGGRHAQDQGPYVKSELFAPNKPQVAPLHEIDSRQKPAELTASVQ</sequence>
<proteinExistence type="predicted"/>
<name>A0A6A5Z947_9PLEO</name>
<organism evidence="3 4">
    <name type="scientific">Lophiotrema nucula</name>
    <dbReference type="NCBI Taxonomy" id="690887"/>
    <lineage>
        <taxon>Eukaryota</taxon>
        <taxon>Fungi</taxon>
        <taxon>Dikarya</taxon>
        <taxon>Ascomycota</taxon>
        <taxon>Pezizomycotina</taxon>
        <taxon>Dothideomycetes</taxon>
        <taxon>Pleosporomycetidae</taxon>
        <taxon>Pleosporales</taxon>
        <taxon>Lophiotremataceae</taxon>
        <taxon>Lophiotrema</taxon>
    </lineage>
</organism>
<evidence type="ECO:0008006" key="5">
    <source>
        <dbReference type="Google" id="ProtNLM"/>
    </source>
</evidence>
<protein>
    <recommendedName>
        <fullName evidence="5">Mid2 domain-containing protein</fullName>
    </recommendedName>
</protein>
<evidence type="ECO:0000256" key="2">
    <source>
        <dbReference type="SAM" id="Phobius"/>
    </source>
</evidence>